<sequence>MKLTKRVLKVGSREYRILSLYKTIEDTIWRDENTGKNQLEIIHSAICGPRELEMWNGNKYAMTALDFTNFVMIYFMQSYTEALQRLFNYVAAARAKWNNA</sequence>
<dbReference type="EMBL" id="KQ760085">
    <property type="protein sequence ID" value="OAD61958.1"/>
    <property type="molecule type" value="Genomic_DNA"/>
</dbReference>
<reference evidence="1 2" key="1">
    <citation type="submission" date="2015-07" db="EMBL/GenBank/DDBJ databases">
        <title>The genome of Eufriesea mexicana.</title>
        <authorList>
            <person name="Pan H."/>
            <person name="Kapheim K."/>
        </authorList>
    </citation>
    <scope>NUCLEOTIDE SEQUENCE [LARGE SCALE GENOMIC DNA]</scope>
    <source>
        <strain evidence="1">0111107269</strain>
        <tissue evidence="1">Whole body</tissue>
    </source>
</reference>
<accession>A0A310STL9</accession>
<proteinExistence type="predicted"/>
<keyword evidence="2" id="KW-1185">Reference proteome</keyword>
<protein>
    <submittedName>
        <fullName evidence="1">Uncharacterized protein</fullName>
    </submittedName>
</protein>
<dbReference type="Proteomes" id="UP000250275">
    <property type="component" value="Unassembled WGS sequence"/>
</dbReference>
<gene>
    <name evidence="1" type="ORF">WN48_00012</name>
</gene>
<organism evidence="1 2">
    <name type="scientific">Eufriesea mexicana</name>
    <dbReference type="NCBI Taxonomy" id="516756"/>
    <lineage>
        <taxon>Eukaryota</taxon>
        <taxon>Metazoa</taxon>
        <taxon>Ecdysozoa</taxon>
        <taxon>Arthropoda</taxon>
        <taxon>Hexapoda</taxon>
        <taxon>Insecta</taxon>
        <taxon>Pterygota</taxon>
        <taxon>Neoptera</taxon>
        <taxon>Endopterygota</taxon>
        <taxon>Hymenoptera</taxon>
        <taxon>Apocrita</taxon>
        <taxon>Aculeata</taxon>
        <taxon>Apoidea</taxon>
        <taxon>Anthophila</taxon>
        <taxon>Apidae</taxon>
        <taxon>Eufriesea</taxon>
    </lineage>
</organism>
<evidence type="ECO:0000313" key="1">
    <source>
        <dbReference type="EMBL" id="OAD61958.1"/>
    </source>
</evidence>
<dbReference type="AlphaFoldDB" id="A0A310STL9"/>
<evidence type="ECO:0000313" key="2">
    <source>
        <dbReference type="Proteomes" id="UP000250275"/>
    </source>
</evidence>
<name>A0A310STL9_9HYME</name>